<sequence length="111" mass="12075">MRDGIYTVVFEGGPASVGEGVAVVTGGYVHGGDIAFTCRGKLEEGRLRLEVKHYNRDIPSATGMAEGDYVLAMRYRQVEGGYAFRGHVEGHPSHQLDAYAVFVTPLLTEKD</sequence>
<name>A0A628V6I7_SALER</name>
<gene>
    <name evidence="1" type="ORF">GB848_19850</name>
</gene>
<dbReference type="Gene3D" id="2.40.128.380">
    <property type="entry name" value="T3SS negative regulator GrlR"/>
    <property type="match status" value="1"/>
</dbReference>
<reference evidence="1" key="1">
    <citation type="submission" date="2019-10" db="EMBL/GenBank/DDBJ databases">
        <authorList>
            <consortium name="PulseNet: The National Subtyping Network for Foodborne Disease Surveillance"/>
            <person name="Tarr C.L."/>
            <person name="Trees E."/>
            <person name="Katz L.S."/>
            <person name="Carleton-Romer H.A."/>
            <person name="Stroika S."/>
            <person name="Kucerova Z."/>
            <person name="Roache K.F."/>
            <person name="Sabol A.L."/>
            <person name="Besser J."/>
            <person name="Gerner-Smidt P."/>
        </authorList>
    </citation>
    <scope>NUCLEOTIDE SEQUENCE</scope>
    <source>
        <strain evidence="1">PNUSAS102632</strain>
    </source>
</reference>
<proteinExistence type="predicted"/>
<dbReference type="InterPro" id="IPR043019">
    <property type="entry name" value="GrlR_sf"/>
</dbReference>
<protein>
    <submittedName>
        <fullName evidence="1">Nucleoside transporter</fullName>
    </submittedName>
</protein>
<comment type="caution">
    <text evidence="1">The sequence shown here is derived from an EMBL/GenBank/DDBJ whole genome shotgun (WGS) entry which is preliminary data.</text>
</comment>
<organism evidence="1">
    <name type="scientific">Salmonella enterica</name>
    <name type="common">Salmonella choleraesuis</name>
    <dbReference type="NCBI Taxonomy" id="28901"/>
    <lineage>
        <taxon>Bacteria</taxon>
        <taxon>Pseudomonadati</taxon>
        <taxon>Pseudomonadota</taxon>
        <taxon>Gammaproteobacteria</taxon>
        <taxon>Enterobacterales</taxon>
        <taxon>Enterobacteriaceae</taxon>
        <taxon>Salmonella</taxon>
    </lineage>
</organism>
<accession>A0A628V6I7</accession>
<dbReference type="AlphaFoldDB" id="A0A628V6I7"/>
<dbReference type="EMBL" id="AAMBER010000016">
    <property type="protein sequence ID" value="EDF5515188.1"/>
    <property type="molecule type" value="Genomic_DNA"/>
</dbReference>
<evidence type="ECO:0000313" key="1">
    <source>
        <dbReference type="EMBL" id="EDF5515188.1"/>
    </source>
</evidence>